<reference evidence="1 2" key="1">
    <citation type="submission" date="2019-05" db="EMBL/GenBank/DDBJ databases">
        <title>Another draft genome of Portunus trituberculatus and its Hox gene families provides insights of decapod evolution.</title>
        <authorList>
            <person name="Jeong J.-H."/>
            <person name="Song I."/>
            <person name="Kim S."/>
            <person name="Choi T."/>
            <person name="Kim D."/>
            <person name="Ryu S."/>
            <person name="Kim W."/>
        </authorList>
    </citation>
    <scope>NUCLEOTIDE SEQUENCE [LARGE SCALE GENOMIC DNA]</scope>
    <source>
        <tissue evidence="1">Muscle</tissue>
    </source>
</reference>
<dbReference type="Proteomes" id="UP000324222">
    <property type="component" value="Unassembled WGS sequence"/>
</dbReference>
<accession>A0A5B7D6G5</accession>
<keyword evidence="2" id="KW-1185">Reference proteome</keyword>
<organism evidence="1 2">
    <name type="scientific">Portunus trituberculatus</name>
    <name type="common">Swimming crab</name>
    <name type="synonym">Neptunus trituberculatus</name>
    <dbReference type="NCBI Taxonomy" id="210409"/>
    <lineage>
        <taxon>Eukaryota</taxon>
        <taxon>Metazoa</taxon>
        <taxon>Ecdysozoa</taxon>
        <taxon>Arthropoda</taxon>
        <taxon>Crustacea</taxon>
        <taxon>Multicrustacea</taxon>
        <taxon>Malacostraca</taxon>
        <taxon>Eumalacostraca</taxon>
        <taxon>Eucarida</taxon>
        <taxon>Decapoda</taxon>
        <taxon>Pleocyemata</taxon>
        <taxon>Brachyura</taxon>
        <taxon>Eubrachyura</taxon>
        <taxon>Portunoidea</taxon>
        <taxon>Portunidae</taxon>
        <taxon>Portuninae</taxon>
        <taxon>Portunus</taxon>
    </lineage>
</organism>
<sequence>MRRYRRCHHATLSGRTNTNQTYTLCKQQEVMSKFKVLNWCILFREKEGGTVVGRGRRAACSSALVTSRSRWTGHELSTLTIAEASVVSRVSSLADTCGFTLSNYPPASVT</sequence>
<proteinExistence type="predicted"/>
<evidence type="ECO:0000313" key="1">
    <source>
        <dbReference type="EMBL" id="MPC16776.1"/>
    </source>
</evidence>
<name>A0A5B7D6G5_PORTR</name>
<dbReference type="EMBL" id="VSRR010000535">
    <property type="protein sequence ID" value="MPC16776.1"/>
    <property type="molecule type" value="Genomic_DNA"/>
</dbReference>
<protein>
    <submittedName>
        <fullName evidence="1">Uncharacterized protein</fullName>
    </submittedName>
</protein>
<dbReference type="AlphaFoldDB" id="A0A5B7D6G5"/>
<comment type="caution">
    <text evidence="1">The sequence shown here is derived from an EMBL/GenBank/DDBJ whole genome shotgun (WGS) entry which is preliminary data.</text>
</comment>
<evidence type="ECO:0000313" key="2">
    <source>
        <dbReference type="Proteomes" id="UP000324222"/>
    </source>
</evidence>
<gene>
    <name evidence="1" type="ORF">E2C01_009612</name>
</gene>